<organism evidence="1 2">
    <name type="scientific">Linderina macrospora</name>
    <dbReference type="NCBI Taxonomy" id="4868"/>
    <lineage>
        <taxon>Eukaryota</taxon>
        <taxon>Fungi</taxon>
        <taxon>Fungi incertae sedis</taxon>
        <taxon>Zoopagomycota</taxon>
        <taxon>Kickxellomycotina</taxon>
        <taxon>Kickxellomycetes</taxon>
        <taxon>Kickxellales</taxon>
        <taxon>Kickxellaceae</taxon>
        <taxon>Linderina</taxon>
    </lineage>
</organism>
<gene>
    <name evidence="1" type="primary">ANAPC10</name>
    <name evidence="1" type="ORF">FBU59_000902</name>
</gene>
<reference evidence="1" key="1">
    <citation type="submission" date="2022-07" db="EMBL/GenBank/DDBJ databases">
        <title>Phylogenomic reconstructions and comparative analyses of Kickxellomycotina fungi.</title>
        <authorList>
            <person name="Reynolds N.K."/>
            <person name="Stajich J.E."/>
            <person name="Barry K."/>
            <person name="Grigoriev I.V."/>
            <person name="Crous P."/>
            <person name="Smith M.E."/>
        </authorList>
    </citation>
    <scope>NUCLEOTIDE SEQUENCE</scope>
    <source>
        <strain evidence="1">NRRL 5244</strain>
    </source>
</reference>
<proteinExistence type="predicted"/>
<accession>A0ACC1JFC9</accession>
<dbReference type="EMBL" id="JANBPW010000317">
    <property type="protein sequence ID" value="KAJ1949972.1"/>
    <property type="molecule type" value="Genomic_DNA"/>
</dbReference>
<evidence type="ECO:0000313" key="2">
    <source>
        <dbReference type="Proteomes" id="UP001150603"/>
    </source>
</evidence>
<sequence>MPSQLPDISSHGIWSVSSFKQGHGVANLYDHSTTTYWQSDGAQPHWVSIKLDSRMVIHSIRLFLNIGQDENYTPCQINIRAGSSQFDVQQVHLVELEKEPRGWVEVKLSDNGAPLAAQFLLIEFPANYENGLDVHVRQIQIMGPPAAEAKFRAEKILPFTTTEFSMYDSFR</sequence>
<name>A0ACC1JFC9_9FUNG</name>
<protein>
    <submittedName>
        <fullName evidence="1">Anaphase-promoting complex subunit 10</fullName>
    </submittedName>
</protein>
<keyword evidence="2" id="KW-1185">Reference proteome</keyword>
<comment type="caution">
    <text evidence="1">The sequence shown here is derived from an EMBL/GenBank/DDBJ whole genome shotgun (WGS) entry which is preliminary data.</text>
</comment>
<dbReference type="Proteomes" id="UP001150603">
    <property type="component" value="Unassembled WGS sequence"/>
</dbReference>
<evidence type="ECO:0000313" key="1">
    <source>
        <dbReference type="EMBL" id="KAJ1949972.1"/>
    </source>
</evidence>